<dbReference type="AlphaFoldDB" id="A0AA86PC17"/>
<proteinExistence type="predicted"/>
<keyword evidence="3" id="KW-1185">Reference proteome</keyword>
<gene>
    <name evidence="1" type="ORF">HINF_LOCUS23413</name>
    <name evidence="2" type="ORF">HINF_LOCUS44767</name>
</gene>
<organism evidence="1">
    <name type="scientific">Hexamita inflata</name>
    <dbReference type="NCBI Taxonomy" id="28002"/>
    <lineage>
        <taxon>Eukaryota</taxon>
        <taxon>Metamonada</taxon>
        <taxon>Diplomonadida</taxon>
        <taxon>Hexamitidae</taxon>
        <taxon>Hexamitinae</taxon>
        <taxon>Hexamita</taxon>
    </lineage>
</organism>
<dbReference type="Proteomes" id="UP001642409">
    <property type="component" value="Unassembled WGS sequence"/>
</dbReference>
<name>A0AA86PC17_9EUKA</name>
<protein>
    <submittedName>
        <fullName evidence="1">Uncharacterized protein</fullName>
    </submittedName>
</protein>
<sequence length="464" mass="52813">MPSFSLVSAPKMNILAQKLQLYKPQLTPGAFQLLSAHIQDIQQAEISPFLDQVFTSGSKFDESQMRSTLIKLTTRVTDFDPLTTTTIHNVSSLSTKFEFNTELKMRLKTASSNFNIIMNAKQHLNRELKNQWDLSPVNSELYSRVFESLIQGLSQLLTAENNPGQMCTVIAQLSNGQLSDLTTTLPMKESCNFSTPKAFLASQSLVIVTGEWKEQHFVTYNLAQPLVCPVAKLLKYKIPVQEQSGFFIVNNLKMMRNLKKLQLQVEKYKPAFVVFVNNYFVSKNNIAEIGDYKFPPLQSTSILSINEIAQKIETKCYFVAGQTNSVCNQNHFEQIPFNFKDQIGNNCEIVSNPNVIEFGNSRILIQTKQLQRQIQNESYNTPENCIQSYYMSYLSQNITCPCQSNCIYNREMPLVDCIATFEDFQAHRDNIMGMEVINVPDFEFGVAYVRGMRGDVVIDFILPE</sequence>
<reference evidence="1" key="1">
    <citation type="submission" date="2023-06" db="EMBL/GenBank/DDBJ databases">
        <authorList>
            <person name="Kurt Z."/>
        </authorList>
    </citation>
    <scope>NUCLEOTIDE SEQUENCE</scope>
</reference>
<dbReference type="EMBL" id="CATOUU010000623">
    <property type="protein sequence ID" value="CAI9935768.1"/>
    <property type="molecule type" value="Genomic_DNA"/>
</dbReference>
<accession>A0AA86PC17</accession>
<evidence type="ECO:0000313" key="1">
    <source>
        <dbReference type="EMBL" id="CAI9935768.1"/>
    </source>
</evidence>
<reference evidence="2 3" key="2">
    <citation type="submission" date="2024-07" db="EMBL/GenBank/DDBJ databases">
        <authorList>
            <person name="Akdeniz Z."/>
        </authorList>
    </citation>
    <scope>NUCLEOTIDE SEQUENCE [LARGE SCALE GENOMIC DNA]</scope>
</reference>
<evidence type="ECO:0000313" key="3">
    <source>
        <dbReference type="Proteomes" id="UP001642409"/>
    </source>
</evidence>
<evidence type="ECO:0000313" key="2">
    <source>
        <dbReference type="EMBL" id="CAL6052267.1"/>
    </source>
</evidence>
<comment type="caution">
    <text evidence="1">The sequence shown here is derived from an EMBL/GenBank/DDBJ whole genome shotgun (WGS) entry which is preliminary data.</text>
</comment>
<dbReference type="EMBL" id="CAXDID020000191">
    <property type="protein sequence ID" value="CAL6052267.1"/>
    <property type="molecule type" value="Genomic_DNA"/>
</dbReference>